<accession>A0A1Y4SXW0</accession>
<organism evidence="1 2">
    <name type="scientific">Massilimicrobiota timonensis</name>
    <dbReference type="NCBI Taxonomy" id="1776392"/>
    <lineage>
        <taxon>Bacteria</taxon>
        <taxon>Bacillati</taxon>
        <taxon>Bacillota</taxon>
        <taxon>Erysipelotrichia</taxon>
        <taxon>Erysipelotrichales</taxon>
        <taxon>Erysipelotrichaceae</taxon>
        <taxon>Massilimicrobiota</taxon>
    </lineage>
</organism>
<reference evidence="1 2" key="1">
    <citation type="journal article" date="2018" name="BMC Genomics">
        <title>Whole genome sequencing and function prediction of 133 gut anaerobes isolated from chicken caecum in pure cultures.</title>
        <authorList>
            <person name="Medvecky M."/>
            <person name="Cejkova D."/>
            <person name="Polansky O."/>
            <person name="Karasova D."/>
            <person name="Kubasova T."/>
            <person name="Cizek A."/>
            <person name="Rychlik I."/>
        </authorList>
    </citation>
    <scope>NUCLEOTIDE SEQUENCE [LARGE SCALE GENOMIC DNA]</scope>
    <source>
        <strain evidence="1 2">An13</strain>
    </source>
</reference>
<dbReference type="RefSeq" id="WP_087243214.1">
    <property type="nucleotide sequence ID" value="NZ_JACJKO010000003.1"/>
</dbReference>
<evidence type="ECO:0000313" key="1">
    <source>
        <dbReference type="EMBL" id="OUQ33811.1"/>
    </source>
</evidence>
<dbReference type="EMBL" id="NFLJ01000024">
    <property type="protein sequence ID" value="OUQ33811.1"/>
    <property type="molecule type" value="Genomic_DNA"/>
</dbReference>
<protein>
    <submittedName>
        <fullName evidence="1">Uncharacterized protein</fullName>
    </submittedName>
</protein>
<keyword evidence="2" id="KW-1185">Reference proteome</keyword>
<comment type="caution">
    <text evidence="1">The sequence shown here is derived from an EMBL/GenBank/DDBJ whole genome shotgun (WGS) entry which is preliminary data.</text>
</comment>
<dbReference type="Proteomes" id="UP000195305">
    <property type="component" value="Unassembled WGS sequence"/>
</dbReference>
<name>A0A1Y4SXW0_9FIRM</name>
<gene>
    <name evidence="1" type="ORF">B5E75_08870</name>
</gene>
<dbReference type="OrthoDB" id="3078708at2"/>
<dbReference type="AlphaFoldDB" id="A0A1Y4SXW0"/>
<proteinExistence type="predicted"/>
<sequence>MIQMLTKEDIQKSLEDMGCSSKQVQEFVDDFENHRFEFLFLFLKKKRYEILDEVHQKQKKIDHLDYLIYTLKNIQNKA</sequence>
<evidence type="ECO:0000313" key="2">
    <source>
        <dbReference type="Proteomes" id="UP000195305"/>
    </source>
</evidence>